<feature type="transmembrane region" description="Helical" evidence="2">
    <location>
        <begin position="138"/>
        <end position="170"/>
    </location>
</feature>
<keyword evidence="2" id="KW-0812">Transmembrane</keyword>
<dbReference type="EMBL" id="JABFCX010000003">
    <property type="protein sequence ID" value="NNU17337.1"/>
    <property type="molecule type" value="Genomic_DNA"/>
</dbReference>
<accession>A0A7Y3RQ64</accession>
<feature type="transmembrane region" description="Helical" evidence="2">
    <location>
        <begin position="94"/>
        <end position="117"/>
    </location>
</feature>
<dbReference type="Proteomes" id="UP000536835">
    <property type="component" value="Unassembled WGS sequence"/>
</dbReference>
<proteinExistence type="predicted"/>
<feature type="transmembrane region" description="Helical" evidence="2">
    <location>
        <begin position="258"/>
        <end position="279"/>
    </location>
</feature>
<dbReference type="RefSeq" id="WP_173200661.1">
    <property type="nucleotide sequence ID" value="NZ_JABFCX010000003.1"/>
</dbReference>
<sequence>MKPNFHAIGALTYGLQFGFTAIPAALRRGWLSLIIVIAALGAGYSALSETGVLELMLGGWNADTTQLEEFFEGLEDMDDEMIFANEEFGDFMGAWFFITFAQLAATIMFIPALVDLYRKAAGLEERPGFLPGFGNAEWALFAAVIILFFATLFYMGVASLPVIGLIIFGVQQSQPILIFLGGLLAVAAVVWFPVRAQLIPIHSALSGRIAFMEGFNLTGGRFWKFLGLLILAAIVVHGVMAFAVSLLQLALFSMGQGAVALLIYGLFYVYAIVAMAGIFGRVTGELMGFDPEGGEAAAAADDGFGGDDDFSDDGETFADDVAEAPETVETAEETLPRDFAGDERRSFVEPQPMVRRAADTAPAEESSPWQRPTDDLPKNSIMFVRNRFRR</sequence>
<evidence type="ECO:0000256" key="1">
    <source>
        <dbReference type="SAM" id="MobiDB-lite"/>
    </source>
</evidence>
<organism evidence="3 4">
    <name type="scientific">Parvularcula mediterranea</name>
    <dbReference type="NCBI Taxonomy" id="2732508"/>
    <lineage>
        <taxon>Bacteria</taxon>
        <taxon>Pseudomonadati</taxon>
        <taxon>Pseudomonadota</taxon>
        <taxon>Alphaproteobacteria</taxon>
        <taxon>Parvularculales</taxon>
        <taxon>Parvularculaceae</taxon>
        <taxon>Parvularcula</taxon>
    </lineage>
</organism>
<feature type="transmembrane region" description="Helical" evidence="2">
    <location>
        <begin position="176"/>
        <end position="194"/>
    </location>
</feature>
<comment type="caution">
    <text evidence="3">The sequence shown here is derived from an EMBL/GenBank/DDBJ whole genome shotgun (WGS) entry which is preliminary data.</text>
</comment>
<feature type="transmembrane region" description="Helical" evidence="2">
    <location>
        <begin position="225"/>
        <end position="252"/>
    </location>
</feature>
<feature type="region of interest" description="Disordered" evidence="1">
    <location>
        <begin position="323"/>
        <end position="390"/>
    </location>
</feature>
<reference evidence="3 4" key="1">
    <citation type="submission" date="2020-05" db="EMBL/GenBank/DDBJ databases">
        <title>Parvularcula mediterraneae sp. nov., isolated from polypropylene straw from shallow seawater of the seashore of Laganas in Zakynthos island, Greece.</title>
        <authorList>
            <person name="Szabo I."/>
            <person name="Al-Omari J."/>
            <person name="Rado J."/>
            <person name="Szerdahelyi G.S."/>
        </authorList>
    </citation>
    <scope>NUCLEOTIDE SEQUENCE [LARGE SCALE GENOMIC DNA]</scope>
    <source>
        <strain evidence="3 4">ZS-1/3</strain>
    </source>
</reference>
<gene>
    <name evidence="3" type="ORF">HK107_13480</name>
</gene>
<feature type="transmembrane region" description="Helical" evidence="2">
    <location>
        <begin position="29"/>
        <end position="47"/>
    </location>
</feature>
<evidence type="ECO:0000256" key="2">
    <source>
        <dbReference type="SAM" id="Phobius"/>
    </source>
</evidence>
<feature type="transmembrane region" description="Helical" evidence="2">
    <location>
        <begin position="6"/>
        <end position="22"/>
    </location>
</feature>
<dbReference type="AlphaFoldDB" id="A0A7Y3RQ64"/>
<evidence type="ECO:0000313" key="3">
    <source>
        <dbReference type="EMBL" id="NNU17337.1"/>
    </source>
</evidence>
<protein>
    <submittedName>
        <fullName evidence="3">Uncharacterized protein</fullName>
    </submittedName>
</protein>
<keyword evidence="2" id="KW-0472">Membrane</keyword>
<evidence type="ECO:0000313" key="4">
    <source>
        <dbReference type="Proteomes" id="UP000536835"/>
    </source>
</evidence>
<feature type="compositionally biased region" description="Basic and acidic residues" evidence="1">
    <location>
        <begin position="334"/>
        <end position="347"/>
    </location>
</feature>
<keyword evidence="4" id="KW-1185">Reference proteome</keyword>
<keyword evidence="2" id="KW-1133">Transmembrane helix</keyword>
<name>A0A7Y3RQ64_9PROT</name>